<reference evidence="7" key="2">
    <citation type="submission" date="2018-06" db="EMBL/GenBank/DDBJ databases">
        <title>Genome sequence of Rhodanobacteraceae bacterium strain Dysh456.</title>
        <authorList>
            <person name="Fukui M."/>
        </authorList>
    </citation>
    <scope>NUCLEOTIDE SEQUENCE [LARGE SCALE GENOMIC DNA]</scope>
    <source>
        <strain evidence="7">Dysh456</strain>
    </source>
</reference>
<keyword evidence="4" id="KW-0812">Transmembrane</keyword>
<feature type="domain" description="GGDEF" evidence="5">
    <location>
        <begin position="248"/>
        <end position="380"/>
    </location>
</feature>
<accession>A0A2Z6E2A3</accession>
<proteinExistence type="predicted"/>
<dbReference type="GO" id="GO:0052621">
    <property type="term" value="F:diguanylate cyclase activity"/>
    <property type="evidence" value="ECO:0007669"/>
    <property type="project" value="UniProtKB-EC"/>
</dbReference>
<name>A0A2Z6E2A3_9GAMM</name>
<evidence type="ECO:0000313" key="6">
    <source>
        <dbReference type="EMBL" id="BBD79077.1"/>
    </source>
</evidence>
<sequence length="380" mass="40163">MPIDLATVALLGALQALLLAPLLLVATRAYAGVARRSLRLWGWVLLLQAVGWTLMGLRGRIPTALSVTLANGLLMASYAGTAHALRMLLGLPTRARLLILPGLAGWLGIAWFAQVRPDYAIRVYIATAALGVYLALLLWPLRKALRRGGSPAQRVMLLILLAASLGWLLRLRELGGPQAGLLTATPGNVYQLVYSALEPALASIGFLLLYNEAVQAKLRRLARTDPLTGVLNRLALDEELARLFRAGGALAVLLLDIDHFKDINDRHGHAGGDEVLVSLAGRVHACLCAGQPFGRVGGEEFLVLLPGADLAAAQALAERLRATVAEAIFLAGTPAAVTLSLGVAVRHAGDADAAALLRRADDALYAAKHGGRNRVALALP</sequence>
<evidence type="ECO:0000256" key="4">
    <source>
        <dbReference type="SAM" id="Phobius"/>
    </source>
</evidence>
<keyword evidence="4" id="KW-1133">Transmembrane helix</keyword>
<dbReference type="InterPro" id="IPR050469">
    <property type="entry name" value="Diguanylate_Cyclase"/>
</dbReference>
<evidence type="ECO:0000256" key="1">
    <source>
        <dbReference type="ARBA" id="ARBA00001946"/>
    </source>
</evidence>
<dbReference type="PANTHER" id="PTHR45138:SF9">
    <property type="entry name" value="DIGUANYLATE CYCLASE DGCM-RELATED"/>
    <property type="match status" value="1"/>
</dbReference>
<feature type="transmembrane region" description="Helical" evidence="4">
    <location>
        <begin position="6"/>
        <end position="26"/>
    </location>
</feature>
<feature type="transmembrane region" description="Helical" evidence="4">
    <location>
        <begin position="151"/>
        <end position="169"/>
    </location>
</feature>
<gene>
    <name evidence="6" type="ORF">ALSL_0406</name>
</gene>
<feature type="transmembrane region" description="Helical" evidence="4">
    <location>
        <begin position="38"/>
        <end position="57"/>
    </location>
</feature>
<feature type="transmembrane region" description="Helical" evidence="4">
    <location>
        <begin position="119"/>
        <end position="139"/>
    </location>
</feature>
<comment type="catalytic activity">
    <reaction evidence="3">
        <text>2 GTP = 3',3'-c-di-GMP + 2 diphosphate</text>
        <dbReference type="Rhea" id="RHEA:24898"/>
        <dbReference type="ChEBI" id="CHEBI:33019"/>
        <dbReference type="ChEBI" id="CHEBI:37565"/>
        <dbReference type="ChEBI" id="CHEBI:58805"/>
        <dbReference type="EC" id="2.7.7.65"/>
    </reaction>
</comment>
<dbReference type="CDD" id="cd01949">
    <property type="entry name" value="GGDEF"/>
    <property type="match status" value="1"/>
</dbReference>
<evidence type="ECO:0000259" key="5">
    <source>
        <dbReference type="PROSITE" id="PS50887"/>
    </source>
</evidence>
<dbReference type="OrthoDB" id="9803824at2"/>
<protein>
    <recommendedName>
        <fullName evidence="2">diguanylate cyclase</fullName>
        <ecNumber evidence="2">2.7.7.65</ecNumber>
    </recommendedName>
</protein>
<evidence type="ECO:0000256" key="2">
    <source>
        <dbReference type="ARBA" id="ARBA00012528"/>
    </source>
</evidence>
<dbReference type="Pfam" id="PF00990">
    <property type="entry name" value="GGDEF"/>
    <property type="match status" value="1"/>
</dbReference>
<dbReference type="Proteomes" id="UP000270530">
    <property type="component" value="Chromosome"/>
</dbReference>
<dbReference type="FunFam" id="3.30.70.270:FF:000001">
    <property type="entry name" value="Diguanylate cyclase domain protein"/>
    <property type="match status" value="1"/>
</dbReference>
<dbReference type="InterPro" id="IPR043128">
    <property type="entry name" value="Rev_trsase/Diguanyl_cyclase"/>
</dbReference>
<evidence type="ECO:0000256" key="3">
    <source>
        <dbReference type="ARBA" id="ARBA00034247"/>
    </source>
</evidence>
<keyword evidence="4" id="KW-0472">Membrane</keyword>
<dbReference type="SUPFAM" id="SSF55073">
    <property type="entry name" value="Nucleotide cyclase"/>
    <property type="match status" value="1"/>
</dbReference>
<dbReference type="RefSeq" id="WP_126536155.1">
    <property type="nucleotide sequence ID" value="NZ_AP018560.1"/>
</dbReference>
<dbReference type="InterPro" id="IPR000160">
    <property type="entry name" value="GGDEF_dom"/>
</dbReference>
<dbReference type="AlphaFoldDB" id="A0A2Z6E2A3"/>
<dbReference type="InterPro" id="IPR029787">
    <property type="entry name" value="Nucleotide_cyclase"/>
</dbReference>
<dbReference type="EC" id="2.7.7.65" evidence="2"/>
<dbReference type="PROSITE" id="PS50887">
    <property type="entry name" value="GGDEF"/>
    <property type="match status" value="1"/>
</dbReference>
<comment type="cofactor">
    <cofactor evidence="1">
        <name>Mg(2+)</name>
        <dbReference type="ChEBI" id="CHEBI:18420"/>
    </cofactor>
</comment>
<dbReference type="NCBIfam" id="TIGR00254">
    <property type="entry name" value="GGDEF"/>
    <property type="match status" value="1"/>
</dbReference>
<dbReference type="EMBL" id="AP018560">
    <property type="protein sequence ID" value="BBD79077.1"/>
    <property type="molecule type" value="Genomic_DNA"/>
</dbReference>
<organism evidence="6 7">
    <name type="scientific">Aerosticca soli</name>
    <dbReference type="NCBI Taxonomy" id="2010829"/>
    <lineage>
        <taxon>Bacteria</taxon>
        <taxon>Pseudomonadati</taxon>
        <taxon>Pseudomonadota</taxon>
        <taxon>Gammaproteobacteria</taxon>
        <taxon>Lysobacterales</taxon>
        <taxon>Rhodanobacteraceae</taxon>
        <taxon>Aerosticca</taxon>
    </lineage>
</organism>
<dbReference type="PANTHER" id="PTHR45138">
    <property type="entry name" value="REGULATORY COMPONENTS OF SENSORY TRANSDUCTION SYSTEM"/>
    <property type="match status" value="1"/>
</dbReference>
<reference evidence="7" key="1">
    <citation type="submission" date="2018-04" db="EMBL/GenBank/DDBJ databases">
        <authorList>
            <person name="Watanabe M."/>
            <person name="Kojima H."/>
        </authorList>
    </citation>
    <scope>NUCLEOTIDE SEQUENCE [LARGE SCALE GENOMIC DNA]</scope>
    <source>
        <strain evidence="7">Dysh456</strain>
    </source>
</reference>
<feature type="transmembrane region" description="Helical" evidence="4">
    <location>
        <begin position="63"/>
        <end position="85"/>
    </location>
</feature>
<feature type="transmembrane region" description="Helical" evidence="4">
    <location>
        <begin position="189"/>
        <end position="210"/>
    </location>
</feature>
<evidence type="ECO:0000313" key="7">
    <source>
        <dbReference type="Proteomes" id="UP000270530"/>
    </source>
</evidence>
<dbReference type="KEGG" id="rbd:ALSL_0406"/>
<dbReference type="Gene3D" id="3.30.70.270">
    <property type="match status" value="1"/>
</dbReference>
<dbReference type="SMART" id="SM00267">
    <property type="entry name" value="GGDEF"/>
    <property type="match status" value="1"/>
</dbReference>
<feature type="transmembrane region" description="Helical" evidence="4">
    <location>
        <begin position="97"/>
        <end position="113"/>
    </location>
</feature>
<keyword evidence="7" id="KW-1185">Reference proteome</keyword>